<organism evidence="1 2">
    <name type="scientific">Paenarthrobacter aurescens</name>
    <name type="common">Arthrobacter aurescens</name>
    <dbReference type="NCBI Taxonomy" id="43663"/>
    <lineage>
        <taxon>Bacteria</taxon>
        <taxon>Bacillati</taxon>
        <taxon>Actinomycetota</taxon>
        <taxon>Actinomycetes</taxon>
        <taxon>Micrococcales</taxon>
        <taxon>Micrococcaceae</taxon>
        <taxon>Paenarthrobacter</taxon>
    </lineage>
</organism>
<accession>A0A4Y3NC78</accession>
<dbReference type="EMBL" id="BJMD01000008">
    <property type="protein sequence ID" value="GEB18747.1"/>
    <property type="molecule type" value="Genomic_DNA"/>
</dbReference>
<protein>
    <recommendedName>
        <fullName evidence="3">N-acetyltransferase domain-containing protein</fullName>
    </recommendedName>
</protein>
<dbReference type="InterPro" id="IPR016181">
    <property type="entry name" value="Acyl_CoA_acyltransferase"/>
</dbReference>
<keyword evidence="2" id="KW-1185">Reference proteome</keyword>
<evidence type="ECO:0000313" key="2">
    <source>
        <dbReference type="Proteomes" id="UP000317715"/>
    </source>
</evidence>
<evidence type="ECO:0000313" key="1">
    <source>
        <dbReference type="EMBL" id="GEB18747.1"/>
    </source>
</evidence>
<proteinExistence type="predicted"/>
<dbReference type="SUPFAM" id="SSF55729">
    <property type="entry name" value="Acyl-CoA N-acyltransferases (Nat)"/>
    <property type="match status" value="1"/>
</dbReference>
<sequence>MTSLAEFWPPFGLTLNTPRLTIRPVLDEDIPQAVAAARSGVHPPGKSPFSMPWAELPDEELAPNMAQWYWRCRANFTPESWTLLLAIWHDDEFLGVQDLGAKNFKTLKTVGTGSWLKQSAQGPGLRQGDACRRRELCLRLPERGSGRVRGGGLEPTITGRIHRPRL</sequence>
<comment type="caution">
    <text evidence="1">The sequence shown here is derived from an EMBL/GenBank/DDBJ whole genome shotgun (WGS) entry which is preliminary data.</text>
</comment>
<reference evidence="1 2" key="1">
    <citation type="submission" date="2019-06" db="EMBL/GenBank/DDBJ databases">
        <title>Whole genome shotgun sequence of Paenarthrobacter aurescens NBRC 12136.</title>
        <authorList>
            <person name="Hosoyama A."/>
            <person name="Uohara A."/>
            <person name="Ohji S."/>
            <person name="Ichikawa N."/>
        </authorList>
    </citation>
    <scope>NUCLEOTIDE SEQUENCE [LARGE SCALE GENOMIC DNA]</scope>
    <source>
        <strain evidence="1 2">NBRC 12136</strain>
    </source>
</reference>
<name>A0A4Y3NC78_PAEAU</name>
<dbReference type="Gene3D" id="3.40.630.30">
    <property type="match status" value="1"/>
</dbReference>
<evidence type="ECO:0008006" key="3">
    <source>
        <dbReference type="Google" id="ProtNLM"/>
    </source>
</evidence>
<gene>
    <name evidence="1" type="ORF">AAU01_15020</name>
</gene>
<dbReference type="AlphaFoldDB" id="A0A4Y3NC78"/>
<dbReference type="Proteomes" id="UP000317715">
    <property type="component" value="Unassembled WGS sequence"/>
</dbReference>